<evidence type="ECO:0000313" key="2">
    <source>
        <dbReference type="Proteomes" id="UP000657177"/>
    </source>
</evidence>
<gene>
    <name evidence="1" type="ORF">G5B42_09935</name>
</gene>
<keyword evidence="2" id="KW-1185">Reference proteome</keyword>
<reference evidence="1" key="1">
    <citation type="submission" date="2020-06" db="EMBL/GenBank/DDBJ databases">
        <title>Novel chitinolytic bacterium.</title>
        <authorList>
            <person name="Ungkulpasvich U."/>
            <person name="Kosugi A."/>
            <person name="Uke A."/>
        </authorList>
    </citation>
    <scope>NUCLEOTIDE SEQUENCE</scope>
    <source>
        <strain evidence="1">UUS1-1</strain>
    </source>
</reference>
<dbReference type="EMBL" id="JAAKDE010000023">
    <property type="protein sequence ID" value="MBA2133850.1"/>
    <property type="molecule type" value="Genomic_DNA"/>
</dbReference>
<dbReference type="Proteomes" id="UP000657177">
    <property type="component" value="Unassembled WGS sequence"/>
</dbReference>
<comment type="caution">
    <text evidence="1">The sequence shown here is derived from an EMBL/GenBank/DDBJ whole genome shotgun (WGS) entry which is preliminary data.</text>
</comment>
<sequence>MEEKQGMVETEKQVDALLAEADRFLTTAEQTQDPTGVYENCRAAVGNLLLAYLLARGEVESPSADCTIKQLWAICIARDSEVLLLAENIGLFLDEAGSVATAEEAETILDAANEIWDFIFDSFPE</sequence>
<proteinExistence type="predicted"/>
<name>A0A8J6LJL4_9FIRM</name>
<dbReference type="RefSeq" id="WP_181340315.1">
    <property type="nucleotide sequence ID" value="NZ_JAAKDE010000023.1"/>
</dbReference>
<protein>
    <submittedName>
        <fullName evidence="1">Uncharacterized protein</fullName>
    </submittedName>
</protein>
<organism evidence="1 2">
    <name type="scientific">Capillibacterium thermochitinicola</name>
    <dbReference type="NCBI Taxonomy" id="2699427"/>
    <lineage>
        <taxon>Bacteria</taxon>
        <taxon>Bacillati</taxon>
        <taxon>Bacillota</taxon>
        <taxon>Capillibacterium</taxon>
    </lineage>
</organism>
<accession>A0A8J6LJL4</accession>
<dbReference type="AlphaFoldDB" id="A0A8J6LJL4"/>
<evidence type="ECO:0000313" key="1">
    <source>
        <dbReference type="EMBL" id="MBA2133850.1"/>
    </source>
</evidence>